<dbReference type="PRINTS" id="PR00421">
    <property type="entry name" value="THIOREDOXIN"/>
</dbReference>
<dbReference type="EMBL" id="DVMO01000017">
    <property type="protein sequence ID" value="HIU26956.1"/>
    <property type="molecule type" value="Genomic_DNA"/>
</dbReference>
<reference evidence="12" key="1">
    <citation type="submission" date="2020-10" db="EMBL/GenBank/DDBJ databases">
        <authorList>
            <person name="Gilroy R."/>
        </authorList>
    </citation>
    <scope>NUCLEOTIDE SEQUENCE</scope>
    <source>
        <strain evidence="12">11300</strain>
    </source>
</reference>
<evidence type="ECO:0000256" key="7">
    <source>
        <dbReference type="NCBIfam" id="TIGR01068"/>
    </source>
</evidence>
<dbReference type="AlphaFoldDB" id="A0A9D1I230"/>
<dbReference type="PANTHER" id="PTHR45663">
    <property type="entry name" value="GEO12009P1"/>
    <property type="match status" value="1"/>
</dbReference>
<name>A0A9D1I230_9FIRM</name>
<evidence type="ECO:0000256" key="2">
    <source>
        <dbReference type="ARBA" id="ARBA00020570"/>
    </source>
</evidence>
<evidence type="ECO:0000256" key="10">
    <source>
        <dbReference type="PIRSR" id="PIRSR000077-4"/>
    </source>
</evidence>
<reference evidence="12" key="2">
    <citation type="journal article" date="2021" name="PeerJ">
        <title>Extensive microbial diversity within the chicken gut microbiome revealed by metagenomics and culture.</title>
        <authorList>
            <person name="Gilroy R."/>
            <person name="Ravi A."/>
            <person name="Getino M."/>
            <person name="Pursley I."/>
            <person name="Horton D.L."/>
            <person name="Alikhan N.F."/>
            <person name="Baker D."/>
            <person name="Gharbi K."/>
            <person name="Hall N."/>
            <person name="Watson M."/>
            <person name="Adriaenssens E.M."/>
            <person name="Foster-Nyarko E."/>
            <person name="Jarju S."/>
            <person name="Secka A."/>
            <person name="Antonio M."/>
            <person name="Oren A."/>
            <person name="Chaudhuri R.R."/>
            <person name="La Ragione R."/>
            <person name="Hildebrand F."/>
            <person name="Pallen M.J."/>
        </authorList>
    </citation>
    <scope>NUCLEOTIDE SEQUENCE</scope>
    <source>
        <strain evidence="12">11300</strain>
    </source>
</reference>
<evidence type="ECO:0000259" key="11">
    <source>
        <dbReference type="PROSITE" id="PS51352"/>
    </source>
</evidence>
<evidence type="ECO:0000256" key="4">
    <source>
        <dbReference type="ARBA" id="ARBA00022982"/>
    </source>
</evidence>
<accession>A0A9D1I230</accession>
<gene>
    <name evidence="12" type="primary">trxA</name>
    <name evidence="12" type="ORF">IAD16_01065</name>
</gene>
<dbReference type="GO" id="GO:0045454">
    <property type="term" value="P:cell redox homeostasis"/>
    <property type="evidence" value="ECO:0007669"/>
    <property type="project" value="TreeGrafter"/>
</dbReference>
<feature type="active site" description="Nucleophile" evidence="9">
    <location>
        <position position="30"/>
    </location>
</feature>
<evidence type="ECO:0000313" key="13">
    <source>
        <dbReference type="Proteomes" id="UP000824091"/>
    </source>
</evidence>
<dbReference type="NCBIfam" id="TIGR01068">
    <property type="entry name" value="thioredoxin"/>
    <property type="match status" value="1"/>
</dbReference>
<protein>
    <recommendedName>
        <fullName evidence="2 7">Thioredoxin</fullName>
    </recommendedName>
</protein>
<dbReference type="Pfam" id="PF00085">
    <property type="entry name" value="Thioredoxin"/>
    <property type="match status" value="1"/>
</dbReference>
<evidence type="ECO:0000256" key="9">
    <source>
        <dbReference type="PIRSR" id="PIRSR000077-1"/>
    </source>
</evidence>
<dbReference type="InterPro" id="IPR005746">
    <property type="entry name" value="Thioredoxin"/>
</dbReference>
<organism evidence="12 13">
    <name type="scientific">Candidatus Fimisoma avicola</name>
    <dbReference type="NCBI Taxonomy" id="2840826"/>
    <lineage>
        <taxon>Bacteria</taxon>
        <taxon>Bacillati</taxon>
        <taxon>Bacillota</taxon>
        <taxon>Clostridia</taxon>
        <taxon>Eubacteriales</taxon>
        <taxon>Candidatus Fimisoma</taxon>
    </lineage>
</organism>
<feature type="site" description="Deprotonates C-terminal active site Cys" evidence="9">
    <location>
        <position position="24"/>
    </location>
</feature>
<comment type="similarity">
    <text evidence="1 8">Belongs to the thioredoxin family.</text>
</comment>
<dbReference type="PROSITE" id="PS51352">
    <property type="entry name" value="THIOREDOXIN_2"/>
    <property type="match status" value="1"/>
</dbReference>
<proteinExistence type="inferred from homology"/>
<keyword evidence="6 10" id="KW-0676">Redox-active center</keyword>
<dbReference type="CDD" id="cd02947">
    <property type="entry name" value="TRX_family"/>
    <property type="match status" value="1"/>
</dbReference>
<evidence type="ECO:0000313" key="12">
    <source>
        <dbReference type="EMBL" id="HIU26956.1"/>
    </source>
</evidence>
<dbReference type="PROSITE" id="PS00194">
    <property type="entry name" value="THIOREDOXIN_1"/>
    <property type="match status" value="1"/>
</dbReference>
<sequence>MITTVTKDNFAQEVLDADKPVLVDFWAAWCTPCRMLSPVVDEVAAEREDIKVCKINIDEEGELAIRHGVMSIPTLIVFKGGEIVNKSIGLISKDEILALL</sequence>
<evidence type="ECO:0000256" key="8">
    <source>
        <dbReference type="PIRNR" id="PIRNR000077"/>
    </source>
</evidence>
<dbReference type="GO" id="GO:0015035">
    <property type="term" value="F:protein-disulfide reductase activity"/>
    <property type="evidence" value="ECO:0007669"/>
    <property type="project" value="UniProtKB-UniRule"/>
</dbReference>
<dbReference type="InterPro" id="IPR013766">
    <property type="entry name" value="Thioredoxin_domain"/>
</dbReference>
<dbReference type="PIRSF" id="PIRSF000077">
    <property type="entry name" value="Thioredoxin"/>
    <property type="match status" value="1"/>
</dbReference>
<dbReference type="GO" id="GO:0005829">
    <property type="term" value="C:cytosol"/>
    <property type="evidence" value="ECO:0007669"/>
    <property type="project" value="TreeGrafter"/>
</dbReference>
<comment type="caution">
    <text evidence="12">The sequence shown here is derived from an EMBL/GenBank/DDBJ whole genome shotgun (WGS) entry which is preliminary data.</text>
</comment>
<dbReference type="Proteomes" id="UP000824091">
    <property type="component" value="Unassembled WGS sequence"/>
</dbReference>
<dbReference type="SUPFAM" id="SSF52833">
    <property type="entry name" value="Thioredoxin-like"/>
    <property type="match status" value="1"/>
</dbReference>
<feature type="disulfide bond" description="Redox-active" evidence="10">
    <location>
        <begin position="30"/>
        <end position="33"/>
    </location>
</feature>
<feature type="site" description="Contributes to redox potential value" evidence="9">
    <location>
        <position position="32"/>
    </location>
</feature>
<keyword evidence="3" id="KW-0813">Transport</keyword>
<evidence type="ECO:0000256" key="3">
    <source>
        <dbReference type="ARBA" id="ARBA00022448"/>
    </source>
</evidence>
<dbReference type="InterPro" id="IPR017937">
    <property type="entry name" value="Thioredoxin_CS"/>
</dbReference>
<feature type="site" description="Contributes to redox potential value" evidence="9">
    <location>
        <position position="31"/>
    </location>
</feature>
<keyword evidence="5 10" id="KW-1015">Disulfide bond</keyword>
<feature type="active site" description="Nucleophile" evidence="9">
    <location>
        <position position="33"/>
    </location>
</feature>
<evidence type="ECO:0000256" key="1">
    <source>
        <dbReference type="ARBA" id="ARBA00008987"/>
    </source>
</evidence>
<dbReference type="InterPro" id="IPR036249">
    <property type="entry name" value="Thioredoxin-like_sf"/>
</dbReference>
<dbReference type="FunFam" id="3.40.30.10:FF:000001">
    <property type="entry name" value="Thioredoxin"/>
    <property type="match status" value="1"/>
</dbReference>
<keyword evidence="4" id="KW-0249">Electron transport</keyword>
<evidence type="ECO:0000256" key="5">
    <source>
        <dbReference type="ARBA" id="ARBA00023157"/>
    </source>
</evidence>
<dbReference type="PANTHER" id="PTHR45663:SF11">
    <property type="entry name" value="GEO12009P1"/>
    <property type="match status" value="1"/>
</dbReference>
<feature type="domain" description="Thioredoxin" evidence="11">
    <location>
        <begin position="1"/>
        <end position="100"/>
    </location>
</feature>
<dbReference type="Gene3D" id="3.40.30.10">
    <property type="entry name" value="Glutaredoxin"/>
    <property type="match status" value="1"/>
</dbReference>
<evidence type="ECO:0000256" key="6">
    <source>
        <dbReference type="ARBA" id="ARBA00023284"/>
    </source>
</evidence>